<reference evidence="1" key="1">
    <citation type="submission" date="2014-11" db="EMBL/GenBank/DDBJ databases">
        <authorList>
            <person name="Amaro Gonzalez C."/>
        </authorList>
    </citation>
    <scope>NUCLEOTIDE SEQUENCE</scope>
</reference>
<organism evidence="1">
    <name type="scientific">Anguilla anguilla</name>
    <name type="common">European freshwater eel</name>
    <name type="synonym">Muraena anguilla</name>
    <dbReference type="NCBI Taxonomy" id="7936"/>
    <lineage>
        <taxon>Eukaryota</taxon>
        <taxon>Metazoa</taxon>
        <taxon>Chordata</taxon>
        <taxon>Craniata</taxon>
        <taxon>Vertebrata</taxon>
        <taxon>Euteleostomi</taxon>
        <taxon>Actinopterygii</taxon>
        <taxon>Neopterygii</taxon>
        <taxon>Teleostei</taxon>
        <taxon>Anguilliformes</taxon>
        <taxon>Anguillidae</taxon>
        <taxon>Anguilla</taxon>
    </lineage>
</organism>
<sequence length="50" mass="5894">MNYKITTLYYCMSPTQSGRNRSVSPTLHNQRDGLHIRHWALLSLQIRFST</sequence>
<dbReference type="EMBL" id="GBXM01008230">
    <property type="protein sequence ID" value="JAI00348.1"/>
    <property type="molecule type" value="Transcribed_RNA"/>
</dbReference>
<proteinExistence type="predicted"/>
<name>A0A0E9XC83_ANGAN</name>
<dbReference type="AlphaFoldDB" id="A0A0E9XC83"/>
<protein>
    <submittedName>
        <fullName evidence="1">Uncharacterized protein</fullName>
    </submittedName>
</protein>
<reference evidence="1" key="2">
    <citation type="journal article" date="2015" name="Fish Shellfish Immunol.">
        <title>Early steps in the European eel (Anguilla anguilla)-Vibrio vulnificus interaction in the gills: Role of the RtxA13 toxin.</title>
        <authorList>
            <person name="Callol A."/>
            <person name="Pajuelo D."/>
            <person name="Ebbesson L."/>
            <person name="Teles M."/>
            <person name="MacKenzie S."/>
            <person name="Amaro C."/>
        </authorList>
    </citation>
    <scope>NUCLEOTIDE SEQUENCE</scope>
</reference>
<evidence type="ECO:0000313" key="1">
    <source>
        <dbReference type="EMBL" id="JAI00348.1"/>
    </source>
</evidence>
<accession>A0A0E9XC83</accession>